<dbReference type="CDD" id="cd03528">
    <property type="entry name" value="Rieske_RO_ferredoxin"/>
    <property type="match status" value="1"/>
</dbReference>
<sequence>MTTLTLCPFDELVDGEARRFDIDGHRFAVARIGEQVFCIDDRCSHEDFSLSEGEVLVDECEIECARHGATFDLKTGLPQSLPATTGVATYLVTVNDNEVQVELP</sequence>
<dbReference type="EMBL" id="CAFBPM010000002">
    <property type="protein sequence ID" value="CAB5010283.1"/>
    <property type="molecule type" value="Genomic_DNA"/>
</dbReference>
<dbReference type="EMBL" id="CAFBLT010000002">
    <property type="protein sequence ID" value="CAB4881642.1"/>
    <property type="molecule type" value="Genomic_DNA"/>
</dbReference>
<reference evidence="8" key="1">
    <citation type="submission" date="2020-05" db="EMBL/GenBank/DDBJ databases">
        <authorList>
            <person name="Chiriac C."/>
            <person name="Salcher M."/>
            <person name="Ghai R."/>
            <person name="Kavagutti S V."/>
        </authorList>
    </citation>
    <scope>NUCLEOTIDE SEQUENCE</scope>
</reference>
<organism evidence="8">
    <name type="scientific">freshwater metagenome</name>
    <dbReference type="NCBI Taxonomy" id="449393"/>
    <lineage>
        <taxon>unclassified sequences</taxon>
        <taxon>metagenomes</taxon>
        <taxon>ecological metagenomes</taxon>
    </lineage>
</organism>
<keyword evidence="2" id="KW-0479">Metal-binding</keyword>
<feature type="domain" description="Rieske" evidence="5">
    <location>
        <begin position="4"/>
        <end position="101"/>
    </location>
</feature>
<dbReference type="PANTHER" id="PTHR21496">
    <property type="entry name" value="FERREDOXIN-RELATED"/>
    <property type="match status" value="1"/>
</dbReference>
<proteinExistence type="predicted"/>
<dbReference type="GO" id="GO:0051537">
    <property type="term" value="F:2 iron, 2 sulfur cluster binding"/>
    <property type="evidence" value="ECO:0007669"/>
    <property type="project" value="UniProtKB-KW"/>
</dbReference>
<evidence type="ECO:0000259" key="5">
    <source>
        <dbReference type="PROSITE" id="PS51296"/>
    </source>
</evidence>
<evidence type="ECO:0000256" key="1">
    <source>
        <dbReference type="ARBA" id="ARBA00022714"/>
    </source>
</evidence>
<evidence type="ECO:0000313" key="8">
    <source>
        <dbReference type="EMBL" id="CAB5010283.1"/>
    </source>
</evidence>
<dbReference type="InterPro" id="IPR017941">
    <property type="entry name" value="Rieske_2Fe-2S"/>
</dbReference>
<accession>A0A6J7Q3U1</accession>
<keyword evidence="3" id="KW-0408">Iron</keyword>
<evidence type="ECO:0000256" key="4">
    <source>
        <dbReference type="ARBA" id="ARBA00023014"/>
    </source>
</evidence>
<dbReference type="PANTHER" id="PTHR21496:SF23">
    <property type="entry name" value="3-PHENYLPROPIONATE_CINNAMIC ACID DIOXYGENASE FERREDOXIN SUBUNIT"/>
    <property type="match status" value="1"/>
</dbReference>
<evidence type="ECO:0000256" key="3">
    <source>
        <dbReference type="ARBA" id="ARBA00023004"/>
    </source>
</evidence>
<dbReference type="Gene3D" id="2.102.10.10">
    <property type="entry name" value="Rieske [2Fe-2S] iron-sulphur domain"/>
    <property type="match status" value="1"/>
</dbReference>
<name>A0A6J7Q3U1_9ZZZZ</name>
<gene>
    <name evidence="6" type="ORF">UFOPK3164_00778</name>
    <name evidence="7" type="ORF">UFOPK3427_01542</name>
    <name evidence="8" type="ORF">UFOPK4112_00268</name>
</gene>
<dbReference type="InterPro" id="IPR036922">
    <property type="entry name" value="Rieske_2Fe-2S_sf"/>
</dbReference>
<evidence type="ECO:0000256" key="2">
    <source>
        <dbReference type="ARBA" id="ARBA00022723"/>
    </source>
</evidence>
<keyword evidence="1" id="KW-0001">2Fe-2S</keyword>
<dbReference type="AlphaFoldDB" id="A0A6J7Q3U1"/>
<dbReference type="SUPFAM" id="SSF50022">
    <property type="entry name" value="ISP domain"/>
    <property type="match status" value="1"/>
</dbReference>
<dbReference type="EMBL" id="CAFABE010000029">
    <property type="protein sequence ID" value="CAB4826206.1"/>
    <property type="molecule type" value="Genomic_DNA"/>
</dbReference>
<protein>
    <submittedName>
        <fullName evidence="8">Unannotated protein</fullName>
    </submittedName>
</protein>
<keyword evidence="4" id="KW-0411">Iron-sulfur</keyword>
<dbReference type="GO" id="GO:0046872">
    <property type="term" value="F:metal ion binding"/>
    <property type="evidence" value="ECO:0007669"/>
    <property type="project" value="UniProtKB-KW"/>
</dbReference>
<dbReference type="Pfam" id="PF00355">
    <property type="entry name" value="Rieske"/>
    <property type="match status" value="1"/>
</dbReference>
<dbReference type="PROSITE" id="PS51296">
    <property type="entry name" value="RIESKE"/>
    <property type="match status" value="1"/>
</dbReference>
<evidence type="ECO:0000313" key="6">
    <source>
        <dbReference type="EMBL" id="CAB4826206.1"/>
    </source>
</evidence>
<evidence type="ECO:0000313" key="7">
    <source>
        <dbReference type="EMBL" id="CAB4881642.1"/>
    </source>
</evidence>